<dbReference type="EMBL" id="MTKT01000527">
    <property type="protein sequence ID" value="OWM90907.1"/>
    <property type="molecule type" value="Genomic_DNA"/>
</dbReference>
<organism evidence="1 2">
    <name type="scientific">Punica granatum</name>
    <name type="common">Pomegranate</name>
    <dbReference type="NCBI Taxonomy" id="22663"/>
    <lineage>
        <taxon>Eukaryota</taxon>
        <taxon>Viridiplantae</taxon>
        <taxon>Streptophyta</taxon>
        <taxon>Embryophyta</taxon>
        <taxon>Tracheophyta</taxon>
        <taxon>Spermatophyta</taxon>
        <taxon>Magnoliopsida</taxon>
        <taxon>eudicotyledons</taxon>
        <taxon>Gunneridae</taxon>
        <taxon>Pentapetalae</taxon>
        <taxon>rosids</taxon>
        <taxon>malvids</taxon>
        <taxon>Myrtales</taxon>
        <taxon>Lythraceae</taxon>
        <taxon>Punica</taxon>
    </lineage>
</organism>
<accession>A0A218Y0Q7</accession>
<name>A0A218Y0Q7_PUNGR</name>
<gene>
    <name evidence="1" type="ORF">CDL15_Pgr027394</name>
</gene>
<comment type="caution">
    <text evidence="1">The sequence shown here is derived from an EMBL/GenBank/DDBJ whole genome shotgun (WGS) entry which is preliminary data.</text>
</comment>
<reference evidence="2" key="1">
    <citation type="journal article" date="2017" name="Plant J.">
        <title>The pomegranate (Punica granatum L.) genome and the genomics of punicalagin biosynthesis.</title>
        <authorList>
            <person name="Qin G."/>
            <person name="Xu C."/>
            <person name="Ming R."/>
            <person name="Tang H."/>
            <person name="Guyot R."/>
            <person name="Kramer E.M."/>
            <person name="Hu Y."/>
            <person name="Yi X."/>
            <person name="Qi Y."/>
            <person name="Xu X."/>
            <person name="Gao Z."/>
            <person name="Pan H."/>
            <person name="Jian J."/>
            <person name="Tian Y."/>
            <person name="Yue Z."/>
            <person name="Xu Y."/>
        </authorList>
    </citation>
    <scope>NUCLEOTIDE SEQUENCE [LARGE SCALE GENOMIC DNA]</scope>
    <source>
        <strain evidence="2">cv. Dabenzi</strain>
    </source>
</reference>
<protein>
    <submittedName>
        <fullName evidence="1">Uncharacterized protein</fullName>
    </submittedName>
</protein>
<sequence>MVREDEVGQRRGVWRPRTAVPASGFRGDGTGDGGEHRLGYTMLRRGVTRLGSVGIKENFSGFWLGFRVFRRGIFRVQLSKIGGIRRGK</sequence>
<dbReference type="Proteomes" id="UP000197138">
    <property type="component" value="Unassembled WGS sequence"/>
</dbReference>
<evidence type="ECO:0000313" key="2">
    <source>
        <dbReference type="Proteomes" id="UP000197138"/>
    </source>
</evidence>
<proteinExistence type="predicted"/>
<evidence type="ECO:0000313" key="1">
    <source>
        <dbReference type="EMBL" id="OWM90907.1"/>
    </source>
</evidence>
<dbReference type="AlphaFoldDB" id="A0A218Y0Q7"/>